<protein>
    <submittedName>
        <fullName evidence="1">Uncharacterized protein</fullName>
    </submittedName>
</protein>
<sequence length="109" mass="12134">MNYPTLQRSGIRESAIAVGIPLLRHIESHLLVQGTENGRDFVHAVLHQEILEFTGTRVRGPTKDDDTLVVPLKKRLQQRQLTNASRALKRTYSCTFPKLVTGGRLACAG</sequence>
<comment type="caution">
    <text evidence="1">The sequence shown here is derived from an EMBL/GenBank/DDBJ whole genome shotgun (WGS) entry which is preliminary data.</text>
</comment>
<evidence type="ECO:0000313" key="1">
    <source>
        <dbReference type="EMBL" id="OGG68591.1"/>
    </source>
</evidence>
<evidence type="ECO:0000313" key="2">
    <source>
        <dbReference type="Proteomes" id="UP000177107"/>
    </source>
</evidence>
<accession>A0A1F6E4N3</accession>
<reference evidence="1 2" key="1">
    <citation type="journal article" date="2016" name="Nat. Commun.">
        <title>Thousands of microbial genomes shed light on interconnected biogeochemical processes in an aquifer system.</title>
        <authorList>
            <person name="Anantharaman K."/>
            <person name="Brown C.T."/>
            <person name="Hug L.A."/>
            <person name="Sharon I."/>
            <person name="Castelle C.J."/>
            <person name="Probst A.J."/>
            <person name="Thomas B.C."/>
            <person name="Singh A."/>
            <person name="Wilkins M.J."/>
            <person name="Karaoz U."/>
            <person name="Brodie E.L."/>
            <person name="Williams K.H."/>
            <person name="Hubbard S.S."/>
            <person name="Banfield J.F."/>
        </authorList>
    </citation>
    <scope>NUCLEOTIDE SEQUENCE [LARGE SCALE GENOMIC DNA]</scope>
</reference>
<proteinExistence type="predicted"/>
<dbReference type="EMBL" id="MFLM01000007">
    <property type="protein sequence ID" value="OGG68591.1"/>
    <property type="molecule type" value="Genomic_DNA"/>
</dbReference>
<dbReference type="Proteomes" id="UP000177107">
    <property type="component" value="Unassembled WGS sequence"/>
</dbReference>
<dbReference type="AlphaFoldDB" id="A0A1F6E4N3"/>
<organism evidence="1 2">
    <name type="scientific">Candidatus Kaiserbacteria bacterium RIFCSPHIGHO2_02_FULL_56_30</name>
    <dbReference type="NCBI Taxonomy" id="1798499"/>
    <lineage>
        <taxon>Bacteria</taxon>
        <taxon>Candidatus Kaiseribacteriota</taxon>
    </lineage>
</organism>
<gene>
    <name evidence="1" type="ORF">A3C95_02255</name>
</gene>
<name>A0A1F6E4N3_9BACT</name>